<comment type="caution">
    <text evidence="3">The sequence shown here is derived from an EMBL/GenBank/DDBJ whole genome shotgun (WGS) entry which is preliminary data.</text>
</comment>
<dbReference type="Proteomes" id="UP001313282">
    <property type="component" value="Unassembled WGS sequence"/>
</dbReference>
<reference evidence="3 4" key="1">
    <citation type="submission" date="2019-10" db="EMBL/GenBank/DDBJ databases">
        <authorList>
            <person name="Palmer J.M."/>
        </authorList>
    </citation>
    <scope>NUCLEOTIDE SEQUENCE [LARGE SCALE GENOMIC DNA]</scope>
    <source>
        <strain evidence="3 4">TWF718</strain>
    </source>
</reference>
<evidence type="ECO:0000256" key="1">
    <source>
        <dbReference type="SAM" id="MobiDB-lite"/>
    </source>
</evidence>
<evidence type="ECO:0000313" key="4">
    <source>
        <dbReference type="Proteomes" id="UP001313282"/>
    </source>
</evidence>
<feature type="chain" id="PRO_5042892786" evidence="2">
    <location>
        <begin position="35"/>
        <end position="393"/>
    </location>
</feature>
<protein>
    <submittedName>
        <fullName evidence="3">Uncharacterized protein</fullName>
    </submittedName>
</protein>
<evidence type="ECO:0000256" key="2">
    <source>
        <dbReference type="SAM" id="SignalP"/>
    </source>
</evidence>
<dbReference type="EMBL" id="JAVHNR010000005">
    <property type="protein sequence ID" value="KAK6342922.1"/>
    <property type="molecule type" value="Genomic_DNA"/>
</dbReference>
<evidence type="ECO:0000313" key="3">
    <source>
        <dbReference type="EMBL" id="KAK6342922.1"/>
    </source>
</evidence>
<keyword evidence="4" id="KW-1185">Reference proteome</keyword>
<feature type="region of interest" description="Disordered" evidence="1">
    <location>
        <begin position="36"/>
        <end position="71"/>
    </location>
</feature>
<feature type="signal peptide" evidence="2">
    <location>
        <begin position="1"/>
        <end position="34"/>
    </location>
</feature>
<dbReference type="AlphaFoldDB" id="A0AAN8MWS3"/>
<proteinExistence type="predicted"/>
<keyword evidence="2" id="KW-0732">Signal</keyword>
<name>A0AAN8MWS3_9PEZI</name>
<sequence>MTKTYTLQPLPSTPTLLTVLLTILLLLQVTPATASEGRPKEELEGWAKDDEGIQASKNRPKGVAPEEADFNSDREPYLDRRCRIGVYNYYGRLIGSAADTIIDIEKEEPERIKYLEYPDSHLSGGVSRKPLLFWEGFSLLKDFDDESVKNWTEENRYAKGGDAICHSIADDMSFYLSWFGIYFVYVSGWCTCEFGWWWDCRMSYDYNHNPDPGLVVSDWHRNSLLGLKEEHWRKPKGIQCFHNIPQVDYLGCRITLGNGGDQVPAFDRIDVVEPGSTPLAISKIYSYGTGKGEISTNNGLGPCERVSDYDPFKDRDGIIMRAWEIHGCTCQFYNNDRCEGLSLIRDGHGESTIRKAGPPESINLYGVIRSFRCERYWGRPPDLNLEPHTSPEA</sequence>
<feature type="compositionally biased region" description="Basic and acidic residues" evidence="1">
    <location>
        <begin position="37"/>
        <end position="51"/>
    </location>
</feature>
<accession>A0AAN8MWS3</accession>
<organism evidence="3 4">
    <name type="scientific">Orbilia javanica</name>
    <dbReference type="NCBI Taxonomy" id="47235"/>
    <lineage>
        <taxon>Eukaryota</taxon>
        <taxon>Fungi</taxon>
        <taxon>Dikarya</taxon>
        <taxon>Ascomycota</taxon>
        <taxon>Pezizomycotina</taxon>
        <taxon>Orbiliomycetes</taxon>
        <taxon>Orbiliales</taxon>
        <taxon>Orbiliaceae</taxon>
        <taxon>Orbilia</taxon>
    </lineage>
</organism>
<gene>
    <name evidence="3" type="ORF">TWF718_008300</name>
</gene>